<accession>A0AAV3PUI4</accession>
<dbReference type="AlphaFoldDB" id="A0AAV3PUI4"/>
<reference evidence="3 4" key="1">
    <citation type="submission" date="2024-01" db="EMBL/GenBank/DDBJ databases">
        <title>The complete chloroplast genome sequence of Lithospermum erythrorhizon: insights into the phylogenetic relationship among Boraginaceae species and the maternal lineages of purple gromwells.</title>
        <authorList>
            <person name="Okada T."/>
            <person name="Watanabe K."/>
        </authorList>
    </citation>
    <scope>NUCLEOTIDE SEQUENCE [LARGE SCALE GENOMIC DNA]</scope>
</reference>
<evidence type="ECO:0000313" key="3">
    <source>
        <dbReference type="EMBL" id="GAA0154592.1"/>
    </source>
</evidence>
<dbReference type="Proteomes" id="UP001454036">
    <property type="component" value="Unassembled WGS sequence"/>
</dbReference>
<evidence type="ECO:0000313" key="4">
    <source>
        <dbReference type="Proteomes" id="UP001454036"/>
    </source>
</evidence>
<protein>
    <submittedName>
        <fullName evidence="3">Uncharacterized protein</fullName>
    </submittedName>
</protein>
<organism evidence="3 4">
    <name type="scientific">Lithospermum erythrorhizon</name>
    <name type="common">Purple gromwell</name>
    <name type="synonym">Lithospermum officinale var. erythrorhizon</name>
    <dbReference type="NCBI Taxonomy" id="34254"/>
    <lineage>
        <taxon>Eukaryota</taxon>
        <taxon>Viridiplantae</taxon>
        <taxon>Streptophyta</taxon>
        <taxon>Embryophyta</taxon>
        <taxon>Tracheophyta</taxon>
        <taxon>Spermatophyta</taxon>
        <taxon>Magnoliopsida</taxon>
        <taxon>eudicotyledons</taxon>
        <taxon>Gunneridae</taxon>
        <taxon>Pentapetalae</taxon>
        <taxon>asterids</taxon>
        <taxon>lamiids</taxon>
        <taxon>Boraginales</taxon>
        <taxon>Boraginaceae</taxon>
        <taxon>Boraginoideae</taxon>
        <taxon>Lithospermeae</taxon>
        <taxon>Lithospermum</taxon>
    </lineage>
</organism>
<feature type="coiled-coil region" evidence="1">
    <location>
        <begin position="56"/>
        <end position="90"/>
    </location>
</feature>
<feature type="region of interest" description="Disordered" evidence="2">
    <location>
        <begin position="1"/>
        <end position="21"/>
    </location>
</feature>
<name>A0AAV3PUI4_LITER</name>
<keyword evidence="1" id="KW-0175">Coiled coil</keyword>
<proteinExistence type="predicted"/>
<evidence type="ECO:0000256" key="1">
    <source>
        <dbReference type="SAM" id="Coils"/>
    </source>
</evidence>
<comment type="caution">
    <text evidence="3">The sequence shown here is derived from an EMBL/GenBank/DDBJ whole genome shotgun (WGS) entry which is preliminary data.</text>
</comment>
<dbReference type="EMBL" id="BAABME010002430">
    <property type="protein sequence ID" value="GAA0154592.1"/>
    <property type="molecule type" value="Genomic_DNA"/>
</dbReference>
<gene>
    <name evidence="3" type="ORF">LIER_12529</name>
</gene>
<sequence>MVTSARESSPIVPSPKASLSSGGDVLEFPYSLTPFLRATECAHGLFLKWKEFEESRVNFEAEKTTLEKRLSEVIKERDEARAQDEDLRNKHASLQTVCNVLVKSKSDLSCKHEIDIVVVSMRLILLFLRVPWKNLNNCLGI</sequence>
<evidence type="ECO:0000256" key="2">
    <source>
        <dbReference type="SAM" id="MobiDB-lite"/>
    </source>
</evidence>
<keyword evidence="4" id="KW-1185">Reference proteome</keyword>